<accession>A0A4V5NAM8</accession>
<dbReference type="GO" id="GO:0044695">
    <property type="term" value="C:Dsc E3 ubiquitin ligase complex"/>
    <property type="evidence" value="ECO:0007669"/>
    <property type="project" value="InterPro"/>
</dbReference>
<dbReference type="STRING" id="329885.A0A4V5NAM8"/>
<dbReference type="PANTHER" id="PTHR39405:SF1">
    <property type="entry name" value="DSC E3 UBIQUITIN LIGASE COMPLEX SUBUNIT 4"/>
    <property type="match status" value="1"/>
</dbReference>
<feature type="transmembrane region" description="Helical" evidence="2">
    <location>
        <begin position="12"/>
        <end position="31"/>
    </location>
</feature>
<feature type="compositionally biased region" description="Basic and acidic residues" evidence="1">
    <location>
        <begin position="110"/>
        <end position="124"/>
    </location>
</feature>
<evidence type="ECO:0000313" key="4">
    <source>
        <dbReference type="EMBL" id="TKA48219.1"/>
    </source>
</evidence>
<gene>
    <name evidence="4" type="ORF">B0A54_01712</name>
</gene>
<evidence type="ECO:0000256" key="2">
    <source>
        <dbReference type="SAM" id="Phobius"/>
    </source>
</evidence>
<proteinExistence type="predicted"/>
<evidence type="ECO:0000256" key="1">
    <source>
        <dbReference type="SAM" id="MobiDB-lite"/>
    </source>
</evidence>
<dbReference type="EMBL" id="NAJP01000004">
    <property type="protein sequence ID" value="TKA48219.1"/>
    <property type="molecule type" value="Genomic_DNA"/>
</dbReference>
<evidence type="ECO:0000313" key="5">
    <source>
        <dbReference type="Proteomes" id="UP000310066"/>
    </source>
</evidence>
<dbReference type="OrthoDB" id="5428737at2759"/>
<organism evidence="4 5">
    <name type="scientific">Friedmanniomyces endolithicus</name>
    <dbReference type="NCBI Taxonomy" id="329885"/>
    <lineage>
        <taxon>Eukaryota</taxon>
        <taxon>Fungi</taxon>
        <taxon>Dikarya</taxon>
        <taxon>Ascomycota</taxon>
        <taxon>Pezizomycotina</taxon>
        <taxon>Dothideomycetes</taxon>
        <taxon>Dothideomycetidae</taxon>
        <taxon>Mycosphaerellales</taxon>
        <taxon>Teratosphaeriaceae</taxon>
        <taxon>Friedmanniomyces</taxon>
    </lineage>
</organism>
<dbReference type="PANTHER" id="PTHR39405">
    <property type="entry name" value="DSC E3 UBIQUITIN LIGASE COMPLEX SUBUNIT 4"/>
    <property type="match status" value="1"/>
</dbReference>
<feature type="domain" description="DUF1746" evidence="3">
    <location>
        <begin position="3"/>
        <end position="75"/>
    </location>
</feature>
<keyword evidence="2" id="KW-0812">Transmembrane</keyword>
<dbReference type="AlphaFoldDB" id="A0A4V5NAM8"/>
<reference evidence="4 5" key="1">
    <citation type="submission" date="2017-03" db="EMBL/GenBank/DDBJ databases">
        <title>Genomes of endolithic fungi from Antarctica.</title>
        <authorList>
            <person name="Coleine C."/>
            <person name="Masonjones S."/>
            <person name="Stajich J.E."/>
        </authorList>
    </citation>
    <scope>NUCLEOTIDE SEQUENCE [LARGE SCALE GENOMIC DNA]</scope>
    <source>
        <strain evidence="4 5">CCFEE 5311</strain>
    </source>
</reference>
<dbReference type="InterPro" id="IPR013715">
    <property type="entry name" value="DUF1746"/>
</dbReference>
<comment type="caution">
    <text evidence="4">The sequence shown here is derived from an EMBL/GenBank/DDBJ whole genome shotgun (WGS) entry which is preliminary data.</text>
</comment>
<dbReference type="GO" id="GO:0032933">
    <property type="term" value="P:SREBP signaling pathway"/>
    <property type="evidence" value="ECO:0007669"/>
    <property type="project" value="InterPro"/>
</dbReference>
<protein>
    <recommendedName>
        <fullName evidence="3">DUF1746 domain-containing protein</fullName>
    </recommendedName>
</protein>
<dbReference type="Proteomes" id="UP000310066">
    <property type="component" value="Unassembled WGS sequence"/>
</dbReference>
<keyword evidence="2" id="KW-0472">Membrane</keyword>
<feature type="region of interest" description="Disordered" evidence="1">
    <location>
        <begin position="91"/>
        <end position="125"/>
    </location>
</feature>
<feature type="compositionally biased region" description="Polar residues" evidence="1">
    <location>
        <begin position="91"/>
        <end position="109"/>
    </location>
</feature>
<evidence type="ECO:0000259" key="3">
    <source>
        <dbReference type="Pfam" id="PF08508"/>
    </source>
</evidence>
<dbReference type="InterPro" id="IPR038967">
    <property type="entry name" value="Dsc4-like"/>
</dbReference>
<dbReference type="GO" id="GO:0005783">
    <property type="term" value="C:endoplasmic reticulum"/>
    <property type="evidence" value="ECO:0007669"/>
    <property type="project" value="TreeGrafter"/>
</dbReference>
<dbReference type="Pfam" id="PF08508">
    <property type="entry name" value="DUF1746"/>
    <property type="match status" value="1"/>
</dbReference>
<sequence>MFPEPPPNRPYIGAILGTNILCFILHAWFAAPSAGEATREYLHGGLAIDFIGQKGPSSRVHLLLLDLLVVMLQLVHLSAHITRQRLNEGSISVTTPSGRRYTPSTPTSRQDLDAEERGVRRSGEQQDIEMQTLNPSGAPTTVENEAEDTLERETLLASTTARTDAHIFDAFNSGQIVLADLSLLQTLQEQFWAYQSAPREPGLSTMELRRNITGQLLRWRSGAAVGRPTQAI</sequence>
<keyword evidence="2" id="KW-1133">Transmembrane helix</keyword>
<name>A0A4V5NAM8_9PEZI</name>